<dbReference type="EMBL" id="AYKW01000005">
    <property type="protein sequence ID" value="PIL34563.1"/>
    <property type="molecule type" value="Genomic_DNA"/>
</dbReference>
<dbReference type="STRING" id="1077348.A0A2G8SLE9"/>
<name>A0A2G8SLE9_9APHY</name>
<sequence>MSSEESQPSDDQTAGTVLLDSDRLAENARPITSSLPPELFVQIISEVYRLIHHETPYDRRGINWSSPYQLVCRSWRDVIRSTPWIWGQWIRVTRSPEWLEVCLERCCSSWASVYVVPPYDPSATFSLLRHYASCIAICYIQSDAGNPTWLEGLSAFLATPLPLLESLRICAVWNEIADVSFTHDQLPELITLHLENCIPGPRDVAVYLSLRSLRLCATPWQISYTDFLDILRQCHDLQYLMLEGTLLDHFHETRMDRAMLPSSGRAPVFLPFLEILTLQGPREILFDLIDTLQMPLATTIDAETFVELAHPGPHISQFVSPDIQARHPLMCRPAAVSVTCLDNKFRLFLHGEKPGQGLSLAVYGRRLSSDWPAWSTYLEPNISAAVDMFSFDLVDTLHIDGVPEEVRAEVWHRVFQACRNLRVLHLRGWGTLHSVWQGMWDATLSSPPPDGVVCCPWLAEISVEGHPESPRHWQDFTATATLFETLRGALCARADQCGTRIEKLKMTLRYSHELWNGTAEHDAAVEEIRGLVNEFDYNNVLSDSYDPL</sequence>
<dbReference type="Proteomes" id="UP000230002">
    <property type="component" value="Unassembled WGS sequence"/>
</dbReference>
<dbReference type="OrthoDB" id="2748421at2759"/>
<evidence type="ECO:0000313" key="2">
    <source>
        <dbReference type="Proteomes" id="UP000230002"/>
    </source>
</evidence>
<dbReference type="SUPFAM" id="SSF52047">
    <property type="entry name" value="RNI-like"/>
    <property type="match status" value="1"/>
</dbReference>
<protein>
    <submittedName>
        <fullName evidence="1">Uncharacterized protein</fullName>
    </submittedName>
</protein>
<evidence type="ECO:0000313" key="1">
    <source>
        <dbReference type="EMBL" id="PIL34563.1"/>
    </source>
</evidence>
<proteinExistence type="predicted"/>
<comment type="caution">
    <text evidence="1">The sequence shown here is derived from an EMBL/GenBank/DDBJ whole genome shotgun (WGS) entry which is preliminary data.</text>
</comment>
<accession>A0A2G8SLE9</accession>
<organism evidence="1 2">
    <name type="scientific">Ganoderma sinense ZZ0214-1</name>
    <dbReference type="NCBI Taxonomy" id="1077348"/>
    <lineage>
        <taxon>Eukaryota</taxon>
        <taxon>Fungi</taxon>
        <taxon>Dikarya</taxon>
        <taxon>Basidiomycota</taxon>
        <taxon>Agaricomycotina</taxon>
        <taxon>Agaricomycetes</taxon>
        <taxon>Polyporales</taxon>
        <taxon>Polyporaceae</taxon>
        <taxon>Ganoderma</taxon>
    </lineage>
</organism>
<reference evidence="1 2" key="1">
    <citation type="journal article" date="2015" name="Sci. Rep.">
        <title>Chromosome-level genome map provides insights into diverse defense mechanisms in the medicinal fungus Ganoderma sinense.</title>
        <authorList>
            <person name="Zhu Y."/>
            <person name="Xu J."/>
            <person name="Sun C."/>
            <person name="Zhou S."/>
            <person name="Xu H."/>
            <person name="Nelson D.R."/>
            <person name="Qian J."/>
            <person name="Song J."/>
            <person name="Luo H."/>
            <person name="Xiang L."/>
            <person name="Li Y."/>
            <person name="Xu Z."/>
            <person name="Ji A."/>
            <person name="Wang L."/>
            <person name="Lu S."/>
            <person name="Hayward A."/>
            <person name="Sun W."/>
            <person name="Li X."/>
            <person name="Schwartz D.C."/>
            <person name="Wang Y."/>
            <person name="Chen S."/>
        </authorList>
    </citation>
    <scope>NUCLEOTIDE SEQUENCE [LARGE SCALE GENOMIC DNA]</scope>
    <source>
        <strain evidence="1 2">ZZ0214-1</strain>
    </source>
</reference>
<keyword evidence="2" id="KW-1185">Reference proteome</keyword>
<gene>
    <name evidence="1" type="ORF">GSI_03341</name>
</gene>
<dbReference type="AlphaFoldDB" id="A0A2G8SLE9"/>